<evidence type="ECO:0000313" key="5">
    <source>
        <dbReference type="RefSeq" id="XP_056684592.1"/>
    </source>
</evidence>
<dbReference type="Proteomes" id="UP000813463">
    <property type="component" value="Chromosome 5"/>
</dbReference>
<protein>
    <recommendedName>
        <fullName evidence="6">F-box domain-containing protein</fullName>
    </recommendedName>
</protein>
<organism evidence="4 5">
    <name type="scientific">Spinacia oleracea</name>
    <name type="common">Spinach</name>
    <dbReference type="NCBI Taxonomy" id="3562"/>
    <lineage>
        <taxon>Eukaryota</taxon>
        <taxon>Viridiplantae</taxon>
        <taxon>Streptophyta</taxon>
        <taxon>Embryophyta</taxon>
        <taxon>Tracheophyta</taxon>
        <taxon>Spermatophyta</taxon>
        <taxon>Magnoliopsida</taxon>
        <taxon>eudicotyledons</taxon>
        <taxon>Gunneridae</taxon>
        <taxon>Pentapetalae</taxon>
        <taxon>Caryophyllales</taxon>
        <taxon>Chenopodiaceae</taxon>
        <taxon>Chenopodioideae</taxon>
        <taxon>Anserineae</taxon>
        <taxon>Spinacia</taxon>
    </lineage>
</organism>
<dbReference type="PANTHER" id="PTHR47123">
    <property type="entry name" value="F-BOX PROTEIN SKIP23"/>
    <property type="match status" value="1"/>
</dbReference>
<dbReference type="Pfam" id="PF12937">
    <property type="entry name" value="F-box-like"/>
    <property type="match status" value="1"/>
</dbReference>
<evidence type="ECO:0000313" key="4">
    <source>
        <dbReference type="Proteomes" id="UP000813463"/>
    </source>
</evidence>
<dbReference type="Pfam" id="PF03478">
    <property type="entry name" value="Beta-prop_KIB1-4"/>
    <property type="match status" value="1"/>
</dbReference>
<dbReference type="InterPro" id="IPR001810">
    <property type="entry name" value="F-box_dom"/>
</dbReference>
<evidence type="ECO:0000256" key="1">
    <source>
        <dbReference type="SAM" id="MobiDB-lite"/>
    </source>
</evidence>
<feature type="region of interest" description="Disordered" evidence="1">
    <location>
        <begin position="389"/>
        <end position="412"/>
    </location>
</feature>
<feature type="compositionally biased region" description="Polar residues" evidence="1">
    <location>
        <begin position="403"/>
        <end position="412"/>
    </location>
</feature>
<dbReference type="InterPro" id="IPR005174">
    <property type="entry name" value="KIB1-4_b-propeller"/>
</dbReference>
<dbReference type="GeneID" id="130460884"/>
<gene>
    <name evidence="5" type="primary">LOC130460884</name>
</gene>
<feature type="domain" description="KIB1-4 beta-propeller" evidence="2">
    <location>
        <begin position="79"/>
        <end position="342"/>
    </location>
</feature>
<evidence type="ECO:0000259" key="3">
    <source>
        <dbReference type="Pfam" id="PF12937"/>
    </source>
</evidence>
<feature type="domain" description="F-box" evidence="3">
    <location>
        <begin position="22"/>
        <end position="59"/>
    </location>
</feature>
<dbReference type="RefSeq" id="XP_056684592.1">
    <property type="nucleotide sequence ID" value="XM_056828614.1"/>
</dbReference>
<evidence type="ECO:0008006" key="6">
    <source>
        <dbReference type="Google" id="ProtNLM"/>
    </source>
</evidence>
<evidence type="ECO:0000259" key="2">
    <source>
        <dbReference type="Pfam" id="PF03478"/>
    </source>
</evidence>
<dbReference type="PANTHER" id="PTHR47123:SF6">
    <property type="entry name" value="F-BOX PROTEIN SKIP23-LIKE ISOFORM X1"/>
    <property type="match status" value="1"/>
</dbReference>
<dbReference type="CDD" id="cd09917">
    <property type="entry name" value="F-box_SF"/>
    <property type="match status" value="1"/>
</dbReference>
<reference evidence="5" key="2">
    <citation type="submission" date="2025-08" db="UniProtKB">
        <authorList>
            <consortium name="RefSeq"/>
        </authorList>
    </citation>
    <scope>IDENTIFICATION</scope>
    <source>
        <tissue evidence="5">Leaf</tissue>
    </source>
</reference>
<keyword evidence="4" id="KW-1185">Reference proteome</keyword>
<dbReference type="SUPFAM" id="SSF81383">
    <property type="entry name" value="F-box domain"/>
    <property type="match status" value="1"/>
</dbReference>
<dbReference type="InterPro" id="IPR036047">
    <property type="entry name" value="F-box-like_dom_sf"/>
</dbReference>
<name>A0ABM3QMJ6_SPIOL</name>
<dbReference type="Pfam" id="PF05278">
    <property type="entry name" value="PEARLI-4"/>
    <property type="match status" value="1"/>
</dbReference>
<reference evidence="4" key="1">
    <citation type="journal article" date="2021" name="Nat. Commun.">
        <title>Genomic analyses provide insights into spinach domestication and the genetic basis of agronomic traits.</title>
        <authorList>
            <person name="Cai X."/>
            <person name="Sun X."/>
            <person name="Xu C."/>
            <person name="Sun H."/>
            <person name="Wang X."/>
            <person name="Ge C."/>
            <person name="Zhang Z."/>
            <person name="Wang Q."/>
            <person name="Fei Z."/>
            <person name="Jiao C."/>
            <person name="Wang Q."/>
        </authorList>
    </citation>
    <scope>NUCLEOTIDE SEQUENCE [LARGE SCALE GENOMIC DNA]</scope>
    <source>
        <strain evidence="4">cv. Varoflay</strain>
    </source>
</reference>
<sequence>MEFPPLKRNRKTEQEMKVLSSWYLLPVELLRSIAEFLKNNPEDLRNLRLVCSNWQHAIRPISSLLPYKTLFSSSVYLLCRRRCGRDTDQPWLVISMESTKGKLQLYHPLLEHPIPDIPDNFTLHDNQELNPCLLSVNYHTNYSSNNDKVLLISRNNSSPFTLDDCSLLVLSESGLLHWSLSVEPENQCISFCRFKSKTIGSYVSKFDDILNFNDVVYVLDRKGRLYQLITKQFPPVIEILVRIPIVRVNKGWRKRLVGSSIDNTVYMVAMDDLNYKLKVYRFCEYTKNTSKWIKVESFVGDQVLFLSKHYCFFAEARYFPDCQLGNCIIFYDELPLGETFKFPEEIQVFWLGGGGHGFKPISSYPGFPAINLFSAPIWISQAHMSSCQSYSQSGSKEDEMIHSDSNGEGSASLQQMISPAKSHPGREKQIVEIPCSSSVQAESTRSPSVVNDMEHVVEGAVEEGSFMDDMVQTNSVVPLVQPSSVKKVITTFKFRGVDVEADHLPVLQKIWMKHGDVIEGSSIHSCDTISMALSSLAKMVLILQTNSANTLTDDQSRYLESTLADLQYMHLKLDWLTPTVEKAMSIQKTKQLQASLVELEKSKAKAEEMETKFLSMMAEMKQGLDRDIILVSDKIPPTFDPEKFLGEGLY</sequence>
<accession>A0ABM3QMJ6</accession>
<dbReference type="InterPro" id="IPR007942">
    <property type="entry name" value="PLipase-like"/>
</dbReference>
<proteinExistence type="predicted"/>
<dbReference type="InterPro" id="IPR051304">
    <property type="entry name" value="SCF_F-box_domain"/>
</dbReference>